<dbReference type="GO" id="GO:0016740">
    <property type="term" value="F:transferase activity"/>
    <property type="evidence" value="ECO:0007669"/>
    <property type="project" value="UniProtKB-KW"/>
</dbReference>
<keyword evidence="1" id="KW-0808">Transferase</keyword>
<name>A0A6F9DWZ7_9ASCI</name>
<protein>
    <submittedName>
        <fullName evidence="1">UDP-glucose:glycoprotein glucosyltransferase 1</fullName>
    </submittedName>
</protein>
<proteinExistence type="evidence at transcript level"/>
<dbReference type="AlphaFoldDB" id="A0A6F9DWZ7"/>
<organism evidence="1">
    <name type="scientific">Phallusia mammillata</name>
    <dbReference type="NCBI Taxonomy" id="59560"/>
    <lineage>
        <taxon>Eukaryota</taxon>
        <taxon>Metazoa</taxon>
        <taxon>Chordata</taxon>
        <taxon>Tunicata</taxon>
        <taxon>Ascidiacea</taxon>
        <taxon>Phlebobranchia</taxon>
        <taxon>Ascidiidae</taxon>
        <taxon>Phallusia</taxon>
    </lineage>
</organism>
<reference evidence="1" key="1">
    <citation type="submission" date="2020-04" db="EMBL/GenBank/DDBJ databases">
        <authorList>
            <person name="Neveu A P."/>
        </authorList>
    </citation>
    <scope>NUCLEOTIDE SEQUENCE</scope>
    <source>
        <tissue evidence="1">Whole embryo</tissue>
    </source>
</reference>
<gene>
    <name evidence="1" type="primary">Uggt1-002</name>
</gene>
<dbReference type="EMBL" id="LR791634">
    <property type="protein sequence ID" value="CAB3267496.1"/>
    <property type="molecule type" value="mRNA"/>
</dbReference>
<sequence>MTSRNSFSYNFADLRRTASSAGVVSRKEVVIGRFVAALQDTTLSKEAHDWWCSVLEFMGHGLCRHDWPIVQDFFFALLRSLDRNEMFVGDDFSRIAIRYFEDDEASDKRKEPKQLPLRLGASERQQAEAITTTIYFCRRFYLTGRCQLGRDCVLEHSCQVCLKKTGRRRVHTVHECDLALL</sequence>
<accession>A0A6F9DWZ7</accession>
<evidence type="ECO:0000313" key="1">
    <source>
        <dbReference type="EMBL" id="CAB3267496.1"/>
    </source>
</evidence>